<keyword evidence="5 10" id="KW-0378">Hydrolase</keyword>
<comment type="caution">
    <text evidence="10">The sequence shown here is derived from an EMBL/GenBank/DDBJ whole genome shotgun (WGS) entry which is preliminary data.</text>
</comment>
<dbReference type="EC" id="3.4.21.-" evidence="10"/>
<dbReference type="Gene3D" id="1.20.1540.10">
    <property type="entry name" value="Rhomboid-like"/>
    <property type="match status" value="1"/>
</dbReference>
<dbReference type="PANTHER" id="PTHR43066:SF1">
    <property type="entry name" value="RHOMBOID PROTEIN 2"/>
    <property type="match status" value="1"/>
</dbReference>
<protein>
    <submittedName>
        <fullName evidence="10">Rhomboid family intramembrane serine protease</fullName>
        <ecNumber evidence="10">3.4.21.-</ecNumber>
    </submittedName>
</protein>
<proteinExistence type="inferred from homology"/>
<feature type="transmembrane region" description="Helical" evidence="8">
    <location>
        <begin position="179"/>
        <end position="199"/>
    </location>
</feature>
<feature type="transmembrane region" description="Helical" evidence="8">
    <location>
        <begin position="78"/>
        <end position="96"/>
    </location>
</feature>
<sequence length="211" mass="22428">MAASTPPVRTPRRSLARVFPAAPMAALVAMLVFTGVLYVVEFVDQLTSLRLDYEGGILPREVSGLDGVLFAPLLHAGWGHLIANTLPFLIFGFLVMAGGIGQFIAVTALIWLFSGFGVWLLGPPHTYVVGMSGVIFGWLVFLLVRGFFARSATQILLAVVLFALWGGLLFGVLPGQPGISWQAHLFGALAGVLAAWIVARADRRAATGAVV</sequence>
<evidence type="ECO:0000313" key="10">
    <source>
        <dbReference type="EMBL" id="MFC5996419.1"/>
    </source>
</evidence>
<dbReference type="RefSeq" id="WP_379587077.1">
    <property type="nucleotide sequence ID" value="NZ_JBHSQW010000039.1"/>
</dbReference>
<dbReference type="GO" id="GO:0008233">
    <property type="term" value="F:peptidase activity"/>
    <property type="evidence" value="ECO:0007669"/>
    <property type="project" value="UniProtKB-KW"/>
</dbReference>
<evidence type="ECO:0000256" key="8">
    <source>
        <dbReference type="SAM" id="Phobius"/>
    </source>
</evidence>
<comment type="subcellular location">
    <subcellularLocation>
        <location evidence="1">Membrane</location>
        <topology evidence="1">Multi-pass membrane protein</topology>
    </subcellularLocation>
</comment>
<feature type="transmembrane region" description="Helical" evidence="8">
    <location>
        <begin position="103"/>
        <end position="121"/>
    </location>
</feature>
<keyword evidence="3 10" id="KW-0645">Protease</keyword>
<dbReference type="GO" id="GO:0006508">
    <property type="term" value="P:proteolysis"/>
    <property type="evidence" value="ECO:0007669"/>
    <property type="project" value="UniProtKB-KW"/>
</dbReference>
<organism evidence="10 11">
    <name type="scientific">Pseudonocardia hispaniensis</name>
    <dbReference type="NCBI Taxonomy" id="904933"/>
    <lineage>
        <taxon>Bacteria</taxon>
        <taxon>Bacillati</taxon>
        <taxon>Actinomycetota</taxon>
        <taxon>Actinomycetes</taxon>
        <taxon>Pseudonocardiales</taxon>
        <taxon>Pseudonocardiaceae</taxon>
        <taxon>Pseudonocardia</taxon>
    </lineage>
</organism>
<keyword evidence="6 8" id="KW-1133">Transmembrane helix</keyword>
<evidence type="ECO:0000256" key="2">
    <source>
        <dbReference type="ARBA" id="ARBA00009045"/>
    </source>
</evidence>
<reference evidence="11" key="1">
    <citation type="journal article" date="2019" name="Int. J. Syst. Evol. Microbiol.">
        <title>The Global Catalogue of Microorganisms (GCM) 10K type strain sequencing project: providing services to taxonomists for standard genome sequencing and annotation.</title>
        <authorList>
            <consortium name="The Broad Institute Genomics Platform"/>
            <consortium name="The Broad Institute Genome Sequencing Center for Infectious Disease"/>
            <person name="Wu L."/>
            <person name="Ma J."/>
        </authorList>
    </citation>
    <scope>NUCLEOTIDE SEQUENCE [LARGE SCALE GENOMIC DNA]</scope>
    <source>
        <strain evidence="11">CCM 8391</strain>
    </source>
</reference>
<evidence type="ECO:0000256" key="3">
    <source>
        <dbReference type="ARBA" id="ARBA00022670"/>
    </source>
</evidence>
<dbReference type="SUPFAM" id="SSF144091">
    <property type="entry name" value="Rhomboid-like"/>
    <property type="match status" value="1"/>
</dbReference>
<dbReference type="PANTHER" id="PTHR43066">
    <property type="entry name" value="RHOMBOID-RELATED PROTEIN"/>
    <property type="match status" value="1"/>
</dbReference>
<evidence type="ECO:0000256" key="1">
    <source>
        <dbReference type="ARBA" id="ARBA00004141"/>
    </source>
</evidence>
<evidence type="ECO:0000256" key="4">
    <source>
        <dbReference type="ARBA" id="ARBA00022692"/>
    </source>
</evidence>
<evidence type="ECO:0000256" key="7">
    <source>
        <dbReference type="ARBA" id="ARBA00023136"/>
    </source>
</evidence>
<gene>
    <name evidence="10" type="ORF">ACFQE5_19635</name>
</gene>
<evidence type="ECO:0000259" key="9">
    <source>
        <dbReference type="Pfam" id="PF01694"/>
    </source>
</evidence>
<dbReference type="EMBL" id="JBHSQW010000039">
    <property type="protein sequence ID" value="MFC5996419.1"/>
    <property type="molecule type" value="Genomic_DNA"/>
</dbReference>
<accession>A0ABW1J6G5</accession>
<dbReference type="InterPro" id="IPR035952">
    <property type="entry name" value="Rhomboid-like_sf"/>
</dbReference>
<feature type="domain" description="Peptidase S54 rhomboid" evidence="9">
    <location>
        <begin position="68"/>
        <end position="200"/>
    </location>
</feature>
<evidence type="ECO:0000256" key="6">
    <source>
        <dbReference type="ARBA" id="ARBA00022989"/>
    </source>
</evidence>
<comment type="similarity">
    <text evidence="2">Belongs to the peptidase S54 family.</text>
</comment>
<name>A0ABW1J6G5_9PSEU</name>
<feature type="transmembrane region" description="Helical" evidence="8">
    <location>
        <begin position="127"/>
        <end position="148"/>
    </location>
</feature>
<dbReference type="Proteomes" id="UP001596302">
    <property type="component" value="Unassembled WGS sequence"/>
</dbReference>
<dbReference type="Pfam" id="PF01694">
    <property type="entry name" value="Rhomboid"/>
    <property type="match status" value="1"/>
</dbReference>
<feature type="transmembrane region" description="Helical" evidence="8">
    <location>
        <begin position="155"/>
        <end position="173"/>
    </location>
</feature>
<keyword evidence="7 8" id="KW-0472">Membrane</keyword>
<evidence type="ECO:0000313" key="11">
    <source>
        <dbReference type="Proteomes" id="UP001596302"/>
    </source>
</evidence>
<dbReference type="InterPro" id="IPR022764">
    <property type="entry name" value="Peptidase_S54_rhomboid_dom"/>
</dbReference>
<evidence type="ECO:0000256" key="5">
    <source>
        <dbReference type="ARBA" id="ARBA00022801"/>
    </source>
</evidence>
<keyword evidence="11" id="KW-1185">Reference proteome</keyword>
<keyword evidence="4 8" id="KW-0812">Transmembrane</keyword>
<feature type="transmembrane region" description="Helical" evidence="8">
    <location>
        <begin position="21"/>
        <end position="40"/>
    </location>
</feature>